<dbReference type="AlphaFoldDB" id="V6TMJ3"/>
<comment type="caution">
    <text evidence="2">The sequence shown here is derived from an EMBL/GenBank/DDBJ whole genome shotgun (WGS) entry which is preliminary data.</text>
</comment>
<dbReference type="SMART" id="SM00181">
    <property type="entry name" value="EGF"/>
    <property type="match status" value="6"/>
</dbReference>
<dbReference type="PANTHER" id="PTHR23275">
    <property type="entry name" value="CABRIOLET.-RELATED"/>
    <property type="match status" value="1"/>
</dbReference>
<organism evidence="2 3">
    <name type="scientific">Giardia intestinalis</name>
    <name type="common">Giardia lamblia</name>
    <dbReference type="NCBI Taxonomy" id="5741"/>
    <lineage>
        <taxon>Eukaryota</taxon>
        <taxon>Metamonada</taxon>
        <taxon>Diplomonadida</taxon>
        <taxon>Hexamitidae</taxon>
        <taxon>Giardiinae</taxon>
        <taxon>Giardia</taxon>
    </lineage>
</organism>
<feature type="domain" description="EGF-like" evidence="1">
    <location>
        <begin position="174"/>
        <end position="222"/>
    </location>
</feature>
<dbReference type="VEuPathDB" id="GiardiaDB:GL50803_00113163"/>
<sequence>MGGCYDTRAVGSRVCREARDGACVRHAEENKTDKTSAKVGAASTEDTCPKVDNDSSQETGKCKSTKCDVTIGGNSYCSQCSLGTDHLVDGKCVAADTDTANACTAKTRAADGTCASCAKGYFLHRGGCYQIGQAPGNAICTDTQASSTVGECTACAAGYFKNPTQAANKPPCIACNDTTGDNTNKGKAGCATCKPPESSGVAKCTACLGGFFGTGSDDLTCTACTNPCKTCKGANNKCTSCNEGNTPYFKEGTNGDGTGTCVAEGDCKTGSTHFPTTTTDGKKLCTFCSDAANGGIANCQECSKSEETVTCSACNNGKKPNTTGAACVACNIANCASCDKENVCAACTNKKLSPLKDACLTDCPAGTYDDNSICKPCHVSCAECNNNAEATSCTACYPGRVLNKGETGSTGTCIPECTGRYAENCEAGMCTAVLGGSKYCSKCKSGFVPVDGLCVSATTRAPTGCTPKGDGTCSACTDKYFLESGGCYKAGAFPGNAICTTAQSGACQTCTTTGQAPNSGV</sequence>
<dbReference type="SUPFAM" id="SSF57184">
    <property type="entry name" value="Growth factor receptor domain"/>
    <property type="match status" value="2"/>
</dbReference>
<dbReference type="PANTHER" id="PTHR23275:SF100">
    <property type="entry name" value="EGF-LIKE DOMAIN-CONTAINING PROTEIN"/>
    <property type="match status" value="1"/>
</dbReference>
<dbReference type="InterPro" id="IPR000742">
    <property type="entry name" value="EGF"/>
</dbReference>
<feature type="domain" description="EGF-like" evidence="1">
    <location>
        <begin position="376"/>
        <end position="414"/>
    </location>
</feature>
<dbReference type="Proteomes" id="UP000018040">
    <property type="component" value="Unassembled WGS sequence"/>
</dbReference>
<reference evidence="2 3" key="2">
    <citation type="journal article" date="2013" name="Genome Biol. Evol.">
        <title>Genome sequencing of Giardia lamblia genotypes A2 and B isolates (DH and GS) and comparative analysis with the genomes of genotypes A1 and E (WB and Pig).</title>
        <authorList>
            <person name="Adam R.D."/>
            <person name="Dahlstrom E.W."/>
            <person name="Martens C.A."/>
            <person name="Bruno D.P."/>
            <person name="Barbian K.D."/>
            <person name="Ricklefs S.M."/>
            <person name="Hernandez M.M."/>
            <person name="Narla N.P."/>
            <person name="Patel R.B."/>
            <person name="Porcella S.F."/>
            <person name="Nash T.E."/>
        </authorList>
    </citation>
    <scope>NUCLEOTIDE SEQUENCE [LARGE SCALE GENOMIC DNA]</scope>
    <source>
        <strain evidence="2 3">GS</strain>
    </source>
</reference>
<dbReference type="SMART" id="SM00261">
    <property type="entry name" value="FU"/>
    <property type="match status" value="4"/>
</dbReference>
<feature type="domain" description="EGF-like" evidence="1">
    <location>
        <begin position="223"/>
        <end position="262"/>
    </location>
</feature>
<dbReference type="InterPro" id="IPR005127">
    <property type="entry name" value="Giardia_VSP"/>
</dbReference>
<dbReference type="VEuPathDB" id="GiardiaDB:DHA2_153222"/>
<feature type="domain" description="EGF-like" evidence="1">
    <location>
        <begin position="416"/>
        <end position="455"/>
    </location>
</feature>
<name>V6TMJ3_GIAIN</name>
<dbReference type="InterPro" id="IPR006212">
    <property type="entry name" value="Furin_repeat"/>
</dbReference>
<gene>
    <name evidence="2" type="ORF">GSB_154896</name>
</gene>
<dbReference type="InterPro" id="IPR052798">
    <property type="entry name" value="Giardia_VSA"/>
</dbReference>
<reference evidence="3" key="1">
    <citation type="submission" date="2012-02" db="EMBL/GenBank/DDBJ databases">
        <title>Genome sequencing of Giardia lamblia Genotypes A2 and B isolates (DH and GS) and comparative analysis with the genomes of Genotypes A1 and E (WB and Pig).</title>
        <authorList>
            <person name="Adam R."/>
            <person name="Dahlstrom E."/>
            <person name="Martens C."/>
            <person name="Bruno D."/>
            <person name="Barbian K."/>
            <person name="Porcella S.F."/>
            <person name="Nash T."/>
        </authorList>
    </citation>
    <scope>NUCLEOTIDE SEQUENCE</scope>
    <source>
        <strain evidence="3">GS</strain>
    </source>
</reference>
<evidence type="ECO:0000259" key="1">
    <source>
        <dbReference type="SMART" id="SM00181"/>
    </source>
</evidence>
<accession>V6TMJ3</accession>
<feature type="domain" description="EGF-like" evidence="1">
    <location>
        <begin position="337"/>
        <end position="375"/>
    </location>
</feature>
<feature type="domain" description="EGF-like" evidence="1">
    <location>
        <begin position="287"/>
        <end position="328"/>
    </location>
</feature>
<dbReference type="EMBL" id="AHHH01000292">
    <property type="protein sequence ID" value="ESU40183.1"/>
    <property type="molecule type" value="Genomic_DNA"/>
</dbReference>
<proteinExistence type="predicted"/>
<evidence type="ECO:0000313" key="2">
    <source>
        <dbReference type="EMBL" id="ESU40183.1"/>
    </source>
</evidence>
<dbReference type="VEuPathDB" id="GiardiaDB:QR46_4789"/>
<dbReference type="Pfam" id="PF03302">
    <property type="entry name" value="VSP"/>
    <property type="match status" value="2"/>
</dbReference>
<dbReference type="InterPro" id="IPR009030">
    <property type="entry name" value="Growth_fac_rcpt_cys_sf"/>
</dbReference>
<dbReference type="Gene3D" id="2.10.220.10">
    <property type="entry name" value="Hormone Receptor, Insulin-like Growth Factor Receptor 1, Chain A, domain 2"/>
    <property type="match status" value="2"/>
</dbReference>
<protein>
    <submittedName>
        <fullName evidence="2">Variant-specific surface protein</fullName>
    </submittedName>
</protein>
<evidence type="ECO:0000313" key="3">
    <source>
        <dbReference type="Proteomes" id="UP000018040"/>
    </source>
</evidence>